<dbReference type="OMA" id="FCQQYGE"/>
<dbReference type="KEGG" id="tru:101062138"/>
<dbReference type="AlphaFoldDB" id="A0A3B5KEV9"/>
<name>A0A3B5KEV9_TAKRU</name>
<reference evidence="12 13" key="1">
    <citation type="journal article" date="2011" name="Genome Biol. Evol.">
        <title>Integration of the genetic map and genome assembly of fugu facilitates insights into distinct features of genome evolution in teleosts and mammals.</title>
        <authorList>
            <person name="Kai W."/>
            <person name="Kikuchi K."/>
            <person name="Tohari S."/>
            <person name="Chew A.K."/>
            <person name="Tay A."/>
            <person name="Fujiwara A."/>
            <person name="Hosoya S."/>
            <person name="Suetake H."/>
            <person name="Naruse K."/>
            <person name="Brenner S."/>
            <person name="Suzuki Y."/>
            <person name="Venkatesh B."/>
        </authorList>
    </citation>
    <scope>NUCLEOTIDE SEQUENCE [LARGE SCALE GENOMIC DNA]</scope>
</reference>
<dbReference type="Ensembl" id="ENSTRUT00000053382.2">
    <property type="protein sequence ID" value="ENSTRUP00000048041.2"/>
    <property type="gene ID" value="ENSTRUG00000019580.2"/>
</dbReference>
<organism evidence="12 13">
    <name type="scientific">Takifugu rubripes</name>
    <name type="common">Japanese pufferfish</name>
    <name type="synonym">Fugu rubripes</name>
    <dbReference type="NCBI Taxonomy" id="31033"/>
    <lineage>
        <taxon>Eukaryota</taxon>
        <taxon>Metazoa</taxon>
        <taxon>Chordata</taxon>
        <taxon>Craniata</taxon>
        <taxon>Vertebrata</taxon>
        <taxon>Euteleostomi</taxon>
        <taxon>Actinopterygii</taxon>
        <taxon>Neopterygii</taxon>
        <taxon>Teleostei</taxon>
        <taxon>Neoteleostei</taxon>
        <taxon>Acanthomorphata</taxon>
        <taxon>Eupercaria</taxon>
        <taxon>Tetraodontiformes</taxon>
        <taxon>Tetradontoidea</taxon>
        <taxon>Tetraodontidae</taxon>
        <taxon>Takifugu</taxon>
    </lineage>
</organism>
<keyword evidence="5" id="KW-0158">Chromosome</keyword>
<comment type="similarity">
    <text evidence="3">Belongs to the CENP-U/AME1 family.</text>
</comment>
<accession>A0A3B5KEV9</accession>
<feature type="compositionally biased region" description="Basic residues" evidence="10">
    <location>
        <begin position="196"/>
        <end position="207"/>
    </location>
</feature>
<keyword evidence="13" id="KW-1185">Reference proteome</keyword>
<comment type="subcellular location">
    <subcellularLocation>
        <location evidence="2">Chromosome</location>
        <location evidence="2">Centromere</location>
    </subcellularLocation>
    <subcellularLocation>
        <location evidence="1">Nucleus</location>
    </subcellularLocation>
</comment>
<evidence type="ECO:0000256" key="3">
    <source>
        <dbReference type="ARBA" id="ARBA00010440"/>
    </source>
</evidence>
<evidence type="ECO:0000256" key="6">
    <source>
        <dbReference type="ARBA" id="ARBA00023054"/>
    </source>
</evidence>
<dbReference type="GeneTree" id="ENSGT00390000015511"/>
<dbReference type="GO" id="GO:0005634">
    <property type="term" value="C:nucleus"/>
    <property type="evidence" value="ECO:0007669"/>
    <property type="project" value="UniProtKB-SubCell"/>
</dbReference>
<dbReference type="STRING" id="31033.ENSTRUP00000048041"/>
<evidence type="ECO:0000256" key="2">
    <source>
        <dbReference type="ARBA" id="ARBA00004584"/>
    </source>
</evidence>
<evidence type="ECO:0000256" key="9">
    <source>
        <dbReference type="ARBA" id="ARBA00031456"/>
    </source>
</evidence>
<protein>
    <recommendedName>
        <fullName evidence="4">Centromere protein U</fullName>
    </recommendedName>
    <alternativeName>
        <fullName evidence="9">MLF1-interacting protein</fullName>
    </alternativeName>
</protein>
<evidence type="ECO:0000256" key="1">
    <source>
        <dbReference type="ARBA" id="ARBA00004123"/>
    </source>
</evidence>
<evidence type="ECO:0000256" key="8">
    <source>
        <dbReference type="ARBA" id="ARBA00023328"/>
    </source>
</evidence>
<evidence type="ECO:0000313" key="13">
    <source>
        <dbReference type="Proteomes" id="UP000005226"/>
    </source>
</evidence>
<keyword evidence="6" id="KW-0175">Coiled coil</keyword>
<feature type="region of interest" description="Disordered" evidence="10">
    <location>
        <begin position="48"/>
        <end position="209"/>
    </location>
</feature>
<sequence length="378" mass="43108">MQKDLDSPNLSTVEKASFLEGLQLHGGHRLHSTALEEHLNELEGDCAHEEHAERREYPHMSKAGAASQTQEAKRSRRSRIAAGIMSEEGSQPESHSQLVPSGRKKKASPRRASELRSVKTQKKRWQREPGTPKSKKARTRGDSGAAGVSQGHGPSSTSEDEVPHQDLSGIPAPKKARMWTSTDGAASRKNASGRAVSHRQRGRRQAQKRPEAELVLNAFLDFIDHYRKSVESNVVSQSINRFSSIVEEQLQEKICNTKNLQVLKQRNAQMKYVGQTKTQRLLDTKYELMRAERQTFLLQKQKTQLELRLWDLRKGRAFLHHLTQLNRQYLDWRHQNSEENEMYGASSLPALVQEVNHLRSTEAQLRRINNQLEKLTEQ</sequence>
<keyword evidence="8" id="KW-0137">Centromere</keyword>
<evidence type="ECO:0000256" key="10">
    <source>
        <dbReference type="SAM" id="MobiDB-lite"/>
    </source>
</evidence>
<dbReference type="InterPro" id="IPR025214">
    <property type="entry name" value="CENP-U"/>
</dbReference>
<evidence type="ECO:0000256" key="4">
    <source>
        <dbReference type="ARBA" id="ARBA00016402"/>
    </source>
</evidence>
<evidence type="ECO:0000313" key="11">
    <source>
        <dbReference type="Ensembl" id="ENSTRUP00000048041.2"/>
    </source>
</evidence>
<evidence type="ECO:0000313" key="12">
    <source>
        <dbReference type="Ensembl" id="ENSTRUP00000053911.2"/>
    </source>
</evidence>
<dbReference type="Proteomes" id="UP000005226">
    <property type="component" value="Chromosome 14"/>
</dbReference>
<dbReference type="OrthoDB" id="8959258at2759"/>
<feature type="compositionally biased region" description="Polar residues" evidence="10">
    <location>
        <begin position="88"/>
        <end position="99"/>
    </location>
</feature>
<dbReference type="GO" id="GO:0000775">
    <property type="term" value="C:chromosome, centromeric region"/>
    <property type="evidence" value="ECO:0007669"/>
    <property type="project" value="UniProtKB-SubCell"/>
</dbReference>
<dbReference type="Ensembl" id="ENSTRUT00000049424.2">
    <property type="protein sequence ID" value="ENSTRUP00000053911.2"/>
    <property type="gene ID" value="ENSTRUG00000030566.1"/>
</dbReference>
<keyword evidence="7" id="KW-0539">Nucleus</keyword>
<feature type="compositionally biased region" description="Basic and acidic residues" evidence="10">
    <location>
        <begin position="48"/>
        <end position="59"/>
    </location>
</feature>
<evidence type="ECO:0000256" key="5">
    <source>
        <dbReference type="ARBA" id="ARBA00022454"/>
    </source>
</evidence>
<dbReference type="GeneID" id="101062138"/>
<accession>A0A3B5JWX5</accession>
<proteinExistence type="inferred from homology"/>
<dbReference type="PANTHER" id="PTHR32222:SF1">
    <property type="entry name" value="CENTROMERE PROTEIN U"/>
    <property type="match status" value="1"/>
</dbReference>
<dbReference type="PANTHER" id="PTHR32222">
    <property type="entry name" value="CENTROMERE PROTEIN U"/>
    <property type="match status" value="1"/>
</dbReference>
<reference evidence="12" key="2">
    <citation type="submission" date="2025-05" db="UniProtKB">
        <authorList>
            <consortium name="Ensembl"/>
        </authorList>
    </citation>
    <scope>IDENTIFICATION</scope>
</reference>
<dbReference type="RefSeq" id="XP_003977103.2">
    <property type="nucleotide sequence ID" value="XM_003977054.3"/>
</dbReference>
<dbReference type="Pfam" id="PF13097">
    <property type="entry name" value="CENP-U"/>
    <property type="match status" value="1"/>
</dbReference>
<gene>
    <name evidence="12" type="primary">LOC101062138</name>
    <name evidence="11" type="synonym">cenpu</name>
</gene>
<evidence type="ECO:0000256" key="7">
    <source>
        <dbReference type="ARBA" id="ARBA00023242"/>
    </source>
</evidence>